<dbReference type="GO" id="GO:0016020">
    <property type="term" value="C:membrane"/>
    <property type="evidence" value="ECO:0007669"/>
    <property type="project" value="UniProtKB-SubCell"/>
</dbReference>
<accession>A0A4U9HJC5</accession>
<protein>
    <submittedName>
        <fullName evidence="7">H(+)/Cl(-) exchange transporter ClcA</fullName>
    </submittedName>
</protein>
<dbReference type="Proteomes" id="UP000310719">
    <property type="component" value="Chromosome"/>
</dbReference>
<evidence type="ECO:0000256" key="2">
    <source>
        <dbReference type="ARBA" id="ARBA00022692"/>
    </source>
</evidence>
<gene>
    <name evidence="7" type="primary">clcA_3</name>
    <name evidence="7" type="ORF">NCTC13032_01242</name>
</gene>
<sequence>MVFRLFNGEGAVIEVGKLTNAPVNTLWLYLILGMIFGIVGPLFNALIIRAQDMFQRIHGGNTTKWVLVGGLLGGVCGVLGFIEPNAAGGGFGLIPIAAAGNFSIGLLLFMFISRGDHHRTLLLLRRAWWHFCPDAGVGYVAGNGLVAWVPPPQASRRIILRLGTFAVAGMGGAAGGIVAARH</sequence>
<keyword evidence="4" id="KW-0406">Ion transport</keyword>
<feature type="transmembrane region" description="Helical" evidence="6">
    <location>
        <begin position="158"/>
        <end position="180"/>
    </location>
</feature>
<evidence type="ECO:0000256" key="6">
    <source>
        <dbReference type="SAM" id="Phobius"/>
    </source>
</evidence>
<dbReference type="GO" id="GO:0015108">
    <property type="term" value="F:chloride transmembrane transporter activity"/>
    <property type="evidence" value="ECO:0007669"/>
    <property type="project" value="InterPro"/>
</dbReference>
<evidence type="ECO:0000256" key="4">
    <source>
        <dbReference type="ARBA" id="ARBA00023065"/>
    </source>
</evidence>
<comment type="subcellular location">
    <subcellularLocation>
        <location evidence="1">Membrane</location>
        <topology evidence="1">Multi-pass membrane protein</topology>
    </subcellularLocation>
</comment>
<evidence type="ECO:0000256" key="1">
    <source>
        <dbReference type="ARBA" id="ARBA00004141"/>
    </source>
</evidence>
<evidence type="ECO:0000313" key="7">
    <source>
        <dbReference type="EMBL" id="VTP64177.1"/>
    </source>
</evidence>
<dbReference type="STRING" id="83655.APT61_18320"/>
<keyword evidence="2 6" id="KW-0812">Transmembrane</keyword>
<proteinExistence type="predicted"/>
<dbReference type="InterPro" id="IPR001807">
    <property type="entry name" value="ClC"/>
</dbReference>
<dbReference type="AlphaFoldDB" id="A0A4U9HJC5"/>
<dbReference type="EMBL" id="LR590464">
    <property type="protein sequence ID" value="VTP64177.1"/>
    <property type="molecule type" value="Genomic_DNA"/>
</dbReference>
<keyword evidence="5 6" id="KW-0472">Membrane</keyword>
<organism evidence="7 8">
    <name type="scientific">Leclercia adecarboxylata</name>
    <dbReference type="NCBI Taxonomy" id="83655"/>
    <lineage>
        <taxon>Bacteria</taxon>
        <taxon>Pseudomonadati</taxon>
        <taxon>Pseudomonadota</taxon>
        <taxon>Gammaproteobacteria</taxon>
        <taxon>Enterobacterales</taxon>
        <taxon>Enterobacteriaceae</taxon>
        <taxon>Leclercia</taxon>
    </lineage>
</organism>
<feature type="transmembrane region" description="Helical" evidence="6">
    <location>
        <begin position="88"/>
        <end position="112"/>
    </location>
</feature>
<evidence type="ECO:0000313" key="8">
    <source>
        <dbReference type="Proteomes" id="UP000310719"/>
    </source>
</evidence>
<dbReference type="InterPro" id="IPR014743">
    <property type="entry name" value="Cl-channel_core"/>
</dbReference>
<evidence type="ECO:0000256" key="3">
    <source>
        <dbReference type="ARBA" id="ARBA00022989"/>
    </source>
</evidence>
<keyword evidence="4" id="KW-0813">Transport</keyword>
<dbReference type="Pfam" id="PF00654">
    <property type="entry name" value="Voltage_CLC"/>
    <property type="match status" value="1"/>
</dbReference>
<feature type="transmembrane region" description="Helical" evidence="6">
    <location>
        <begin position="26"/>
        <end position="50"/>
    </location>
</feature>
<keyword evidence="3 6" id="KW-1133">Transmembrane helix</keyword>
<reference evidence="7 8" key="1">
    <citation type="submission" date="2019-05" db="EMBL/GenBank/DDBJ databases">
        <authorList>
            <consortium name="Pathogen Informatics"/>
        </authorList>
    </citation>
    <scope>NUCLEOTIDE SEQUENCE [LARGE SCALE GENOMIC DNA]</scope>
    <source>
        <strain evidence="7 8">NCTC13032</strain>
    </source>
</reference>
<evidence type="ECO:0000256" key="5">
    <source>
        <dbReference type="ARBA" id="ARBA00023136"/>
    </source>
</evidence>
<feature type="transmembrane region" description="Helical" evidence="6">
    <location>
        <begin position="62"/>
        <end position="82"/>
    </location>
</feature>
<dbReference type="Gene3D" id="1.10.3080.10">
    <property type="entry name" value="Clc chloride channel"/>
    <property type="match status" value="1"/>
</dbReference>
<dbReference type="SUPFAM" id="SSF81340">
    <property type="entry name" value="Clc chloride channel"/>
    <property type="match status" value="1"/>
</dbReference>
<name>A0A4U9HJC5_9ENTR</name>